<comment type="caution">
    <text evidence="2">The sequence shown here is derived from an EMBL/GenBank/DDBJ whole genome shotgun (WGS) entry which is preliminary data.</text>
</comment>
<name>A0ABP9DYG2_9ACTN</name>
<gene>
    <name evidence="2" type="ORF">GCM10023235_46150</name>
</gene>
<dbReference type="InterPro" id="IPR003593">
    <property type="entry name" value="AAA+_ATPase"/>
</dbReference>
<proteinExistence type="predicted"/>
<dbReference type="PANTHER" id="PTHR43581:SF2">
    <property type="entry name" value="EXCINUCLEASE ATPASE SUBUNIT"/>
    <property type="match status" value="1"/>
</dbReference>
<dbReference type="SMART" id="SM00382">
    <property type="entry name" value="AAA"/>
    <property type="match status" value="1"/>
</dbReference>
<dbReference type="EMBL" id="BAABIS010000001">
    <property type="protein sequence ID" value="GAA4862758.1"/>
    <property type="molecule type" value="Genomic_DNA"/>
</dbReference>
<feature type="domain" description="AAA+ ATPase" evidence="1">
    <location>
        <begin position="27"/>
        <end position="230"/>
    </location>
</feature>
<evidence type="ECO:0000313" key="3">
    <source>
        <dbReference type="Proteomes" id="UP001501752"/>
    </source>
</evidence>
<dbReference type="Pfam" id="PF13476">
    <property type="entry name" value="AAA_23"/>
    <property type="match status" value="1"/>
</dbReference>
<dbReference type="InterPro" id="IPR027417">
    <property type="entry name" value="P-loop_NTPase"/>
</dbReference>
<dbReference type="Proteomes" id="UP001501752">
    <property type="component" value="Unassembled WGS sequence"/>
</dbReference>
<accession>A0ABP9DYG2</accession>
<dbReference type="InterPro" id="IPR003959">
    <property type="entry name" value="ATPase_AAA_core"/>
</dbReference>
<keyword evidence="3" id="KW-1185">Reference proteome</keyword>
<dbReference type="Gene3D" id="3.40.50.300">
    <property type="entry name" value="P-loop containing nucleotide triphosphate hydrolases"/>
    <property type="match status" value="2"/>
</dbReference>
<protein>
    <recommendedName>
        <fullName evidence="1">AAA+ ATPase domain-containing protein</fullName>
    </recommendedName>
</protein>
<dbReference type="PANTHER" id="PTHR43581">
    <property type="entry name" value="ATP/GTP PHOSPHATASE"/>
    <property type="match status" value="1"/>
</dbReference>
<dbReference type="InterPro" id="IPR051396">
    <property type="entry name" value="Bact_Antivir_Def_Nuclease"/>
</dbReference>
<dbReference type="SUPFAM" id="SSF52540">
    <property type="entry name" value="P-loop containing nucleoside triphosphate hydrolases"/>
    <property type="match status" value="1"/>
</dbReference>
<dbReference type="Pfam" id="PF13304">
    <property type="entry name" value="AAA_21"/>
    <property type="match status" value="1"/>
</dbReference>
<reference evidence="3" key="1">
    <citation type="journal article" date="2019" name="Int. J. Syst. Evol. Microbiol.">
        <title>The Global Catalogue of Microorganisms (GCM) 10K type strain sequencing project: providing services to taxonomists for standard genome sequencing and annotation.</title>
        <authorList>
            <consortium name="The Broad Institute Genomics Platform"/>
            <consortium name="The Broad Institute Genome Sequencing Center for Infectious Disease"/>
            <person name="Wu L."/>
            <person name="Ma J."/>
        </authorList>
    </citation>
    <scope>NUCLEOTIDE SEQUENCE [LARGE SCALE GENOMIC DNA]</scope>
    <source>
        <strain evidence="3">JCM 13006</strain>
    </source>
</reference>
<dbReference type="InterPro" id="IPR038729">
    <property type="entry name" value="Rad50/SbcC_AAA"/>
</dbReference>
<sequence length="314" mass="33040">MYVSRVRVAGLKCFAGPREVDLALDGEPGWTVLAGPAGAGKTTLLKALALALGAHPPVAAARWLAPGQPDAVVEVDGAPRWRLSTASSTRLRRAHYVTARPGAPLVPALLADGILPPGWQVSDPVRRYVVRDGLEVPLADLGAGTAALALLASAVAAAAPADVPILIDDVDAHLHPAWQQRIGGWLTGHFPQAQFIVAAHSPYVCQAADPGALVHLPSADSGRAPYRLDEDLHQRILYGSGDDTAVSDLFGLPSSYSPAAEAERRLLVRLERKLYTGQASDAELAEYRELGAKLNSSLGARADEVAARLLGREP</sequence>
<organism evidence="2 3">
    <name type="scientific">Kitasatospora terrestris</name>
    <dbReference type="NCBI Taxonomy" id="258051"/>
    <lineage>
        <taxon>Bacteria</taxon>
        <taxon>Bacillati</taxon>
        <taxon>Actinomycetota</taxon>
        <taxon>Actinomycetes</taxon>
        <taxon>Kitasatosporales</taxon>
        <taxon>Streptomycetaceae</taxon>
        <taxon>Kitasatospora</taxon>
    </lineage>
</organism>
<evidence type="ECO:0000313" key="2">
    <source>
        <dbReference type="EMBL" id="GAA4862758.1"/>
    </source>
</evidence>
<evidence type="ECO:0000259" key="1">
    <source>
        <dbReference type="SMART" id="SM00382"/>
    </source>
</evidence>